<evidence type="ECO:0000256" key="1">
    <source>
        <dbReference type="ARBA" id="ARBA00004651"/>
    </source>
</evidence>
<dbReference type="PANTHER" id="PTHR30106">
    <property type="entry name" value="INNER MEMBRANE PROTEIN YEIH-RELATED"/>
    <property type="match status" value="1"/>
</dbReference>
<feature type="transmembrane region" description="Helical" evidence="7">
    <location>
        <begin position="113"/>
        <end position="130"/>
    </location>
</feature>
<dbReference type="GO" id="GO:0005886">
    <property type="term" value="C:plasma membrane"/>
    <property type="evidence" value="ECO:0007669"/>
    <property type="project" value="UniProtKB-SubCell"/>
</dbReference>
<feature type="transmembrane region" description="Helical" evidence="7">
    <location>
        <begin position="46"/>
        <end position="67"/>
    </location>
</feature>
<evidence type="ECO:0000256" key="2">
    <source>
        <dbReference type="ARBA" id="ARBA00007977"/>
    </source>
</evidence>
<keyword evidence="9" id="KW-1185">Reference proteome</keyword>
<feature type="transmembrane region" description="Helical" evidence="7">
    <location>
        <begin position="213"/>
        <end position="233"/>
    </location>
</feature>
<evidence type="ECO:0000256" key="6">
    <source>
        <dbReference type="ARBA" id="ARBA00023136"/>
    </source>
</evidence>
<evidence type="ECO:0000256" key="5">
    <source>
        <dbReference type="ARBA" id="ARBA00022989"/>
    </source>
</evidence>
<name>A0A285EF14_9ACTN</name>
<feature type="transmembrane region" description="Helical" evidence="7">
    <location>
        <begin position="291"/>
        <end position="314"/>
    </location>
</feature>
<organism evidence="8 9">
    <name type="scientific">Geodermatophilus sabuli</name>
    <dbReference type="NCBI Taxonomy" id="1564158"/>
    <lineage>
        <taxon>Bacteria</taxon>
        <taxon>Bacillati</taxon>
        <taxon>Actinomycetota</taxon>
        <taxon>Actinomycetes</taxon>
        <taxon>Geodermatophilales</taxon>
        <taxon>Geodermatophilaceae</taxon>
        <taxon>Geodermatophilus</taxon>
    </lineage>
</organism>
<comment type="subcellular location">
    <subcellularLocation>
        <location evidence="1">Cell membrane</location>
        <topology evidence="1">Multi-pass membrane protein</topology>
    </subcellularLocation>
</comment>
<dbReference type="RefSeq" id="WP_097206652.1">
    <property type="nucleotide sequence ID" value="NZ_JACHXB010000002.1"/>
</dbReference>
<keyword evidence="4 7" id="KW-0812">Transmembrane</keyword>
<feature type="transmembrane region" description="Helical" evidence="7">
    <location>
        <begin position="88"/>
        <end position="107"/>
    </location>
</feature>
<keyword evidence="6 7" id="KW-0472">Membrane</keyword>
<proteinExistence type="inferred from homology"/>
<dbReference type="EMBL" id="OBDO01000004">
    <property type="protein sequence ID" value="SNX96666.1"/>
    <property type="molecule type" value="Genomic_DNA"/>
</dbReference>
<reference evidence="8 9" key="1">
    <citation type="submission" date="2017-09" db="EMBL/GenBank/DDBJ databases">
        <authorList>
            <person name="Ehlers B."/>
            <person name="Leendertz F.H."/>
        </authorList>
    </citation>
    <scope>NUCLEOTIDE SEQUENCE [LARGE SCALE GENOMIC DNA]</scope>
    <source>
        <strain evidence="8 9">DSM 46844</strain>
    </source>
</reference>
<evidence type="ECO:0000313" key="9">
    <source>
        <dbReference type="Proteomes" id="UP000219514"/>
    </source>
</evidence>
<evidence type="ECO:0000256" key="7">
    <source>
        <dbReference type="SAM" id="Phobius"/>
    </source>
</evidence>
<dbReference type="Proteomes" id="UP000219514">
    <property type="component" value="Unassembled WGS sequence"/>
</dbReference>
<gene>
    <name evidence="8" type="ORF">SAMN06893097_104381</name>
</gene>
<keyword evidence="5 7" id="KW-1133">Transmembrane helix</keyword>
<dbReference type="AlphaFoldDB" id="A0A285EF14"/>
<keyword evidence="3" id="KW-1003">Cell membrane</keyword>
<feature type="transmembrane region" description="Helical" evidence="7">
    <location>
        <begin position="239"/>
        <end position="255"/>
    </location>
</feature>
<sequence length="349" mass="34808">MTAVLPVDDVRENDIDEPVATPVAARRRKVCTGLLAAGLGLGGAMLAHQFVPAIGVLTWAVALGMLAGNTRLLPAGARQALGGITKRLLRVGIVLLGFSVSFGAIAALGLGTIALVAATLVITLVVTTWLGNRARLGAARSLILGTGFAICGASAIAAMEDTAGADEEDVTVGIAMVTLFGTLAMVLLPLLAGPLGLTDQQFGIWAGASIQEVGQVVAAAGAGGASVVAIAVVVKLTRVLMLAPVVATVSVRKRMAGAQTGGKRPPIVPLFVLGFLACVAFRSTGMVPAGALAAISQVQVAALGAALFGMGAAVQIATLFRRSGPVLIVATLSTLLVAGVSLAGVFLLG</sequence>
<dbReference type="Pfam" id="PF03601">
    <property type="entry name" value="Cons_hypoth698"/>
    <property type="match status" value="1"/>
</dbReference>
<feature type="transmembrane region" description="Helical" evidence="7">
    <location>
        <begin position="267"/>
        <end position="285"/>
    </location>
</feature>
<dbReference type="PANTHER" id="PTHR30106:SF2">
    <property type="entry name" value="UPF0324 INNER MEMBRANE PROTEIN YEIH"/>
    <property type="match status" value="1"/>
</dbReference>
<evidence type="ECO:0000256" key="4">
    <source>
        <dbReference type="ARBA" id="ARBA00022692"/>
    </source>
</evidence>
<feature type="transmembrane region" description="Helical" evidence="7">
    <location>
        <begin position="326"/>
        <end position="348"/>
    </location>
</feature>
<dbReference type="OrthoDB" id="9766798at2"/>
<comment type="similarity">
    <text evidence="2">Belongs to the UPF0324 family.</text>
</comment>
<feature type="transmembrane region" description="Helical" evidence="7">
    <location>
        <begin position="171"/>
        <end position="192"/>
    </location>
</feature>
<evidence type="ECO:0000313" key="8">
    <source>
        <dbReference type="EMBL" id="SNX96666.1"/>
    </source>
</evidence>
<protein>
    <submittedName>
        <fullName evidence="8">Conserved hypothetical integral membrane protein</fullName>
    </submittedName>
</protein>
<dbReference type="InterPro" id="IPR018383">
    <property type="entry name" value="UPF0324_pro"/>
</dbReference>
<accession>A0A285EF14</accession>
<feature type="transmembrane region" description="Helical" evidence="7">
    <location>
        <begin position="142"/>
        <end position="159"/>
    </location>
</feature>
<evidence type="ECO:0000256" key="3">
    <source>
        <dbReference type="ARBA" id="ARBA00022475"/>
    </source>
</evidence>